<dbReference type="PANTHER" id="PTHR38567">
    <property type="entry name" value="DUF4291 DOMAIN-CONTAINING PROTEIN"/>
    <property type="match status" value="1"/>
</dbReference>
<dbReference type="Proteomes" id="UP000242180">
    <property type="component" value="Unassembled WGS sequence"/>
</dbReference>
<dbReference type="InterPro" id="IPR025633">
    <property type="entry name" value="DUF4291"/>
</dbReference>
<dbReference type="AlphaFoldDB" id="A0A1X2HRU4"/>
<protein>
    <recommendedName>
        <fullName evidence="3">DUF4291 domain-containing protein</fullName>
    </recommendedName>
</protein>
<organism evidence="1 2">
    <name type="scientific">Syncephalastrum racemosum</name>
    <name type="common">Filamentous fungus</name>
    <dbReference type="NCBI Taxonomy" id="13706"/>
    <lineage>
        <taxon>Eukaryota</taxon>
        <taxon>Fungi</taxon>
        <taxon>Fungi incertae sedis</taxon>
        <taxon>Mucoromycota</taxon>
        <taxon>Mucoromycotina</taxon>
        <taxon>Mucoromycetes</taxon>
        <taxon>Mucorales</taxon>
        <taxon>Syncephalastraceae</taxon>
        <taxon>Syncephalastrum</taxon>
    </lineage>
</organism>
<evidence type="ECO:0008006" key="3">
    <source>
        <dbReference type="Google" id="ProtNLM"/>
    </source>
</evidence>
<dbReference type="PANTHER" id="PTHR38567:SF1">
    <property type="entry name" value="DUF4291 DOMAIN-CONTAINING PROTEIN"/>
    <property type="match status" value="1"/>
</dbReference>
<keyword evidence="2" id="KW-1185">Reference proteome</keyword>
<evidence type="ECO:0000313" key="2">
    <source>
        <dbReference type="Proteomes" id="UP000242180"/>
    </source>
</evidence>
<dbReference type="InParanoid" id="A0A1X2HRU4"/>
<sequence>MTVSSKPQVSLKTITAVEPYAEQAARWPQKGQHILAHYDEETITVYQAFKPSIAEYAVQNQQFGGDFKMTRMSWIKPNFCWMQYRSGWNTKYHQERTLAIRIPRLAFDTILSHAAHSTRFAGQEVRKKEDVQVRLQWDPDHLPTLPPTRAEHRRAIQLGLRDDILRKFATEWIVSIEDITDFVVEMRTRIEQGDSADLWTPSERVYVPADETIRQRIGLSSEVA</sequence>
<accession>A0A1X2HRU4</accession>
<dbReference type="EMBL" id="MCGN01000001">
    <property type="protein sequence ID" value="ORZ02194.1"/>
    <property type="molecule type" value="Genomic_DNA"/>
</dbReference>
<comment type="caution">
    <text evidence="1">The sequence shown here is derived from an EMBL/GenBank/DDBJ whole genome shotgun (WGS) entry which is preliminary data.</text>
</comment>
<dbReference type="STRING" id="13706.A0A1X2HRU4"/>
<evidence type="ECO:0000313" key="1">
    <source>
        <dbReference type="EMBL" id="ORZ02194.1"/>
    </source>
</evidence>
<proteinExistence type="predicted"/>
<dbReference type="Pfam" id="PF14124">
    <property type="entry name" value="DUF4291"/>
    <property type="match status" value="1"/>
</dbReference>
<gene>
    <name evidence="1" type="ORF">BCR43DRAFT_519564</name>
</gene>
<dbReference type="OMA" id="RDRMTWI"/>
<dbReference type="OrthoDB" id="413653at2759"/>
<name>A0A1X2HRU4_SYNRA</name>
<reference evidence="1 2" key="1">
    <citation type="submission" date="2016-07" db="EMBL/GenBank/DDBJ databases">
        <title>Pervasive Adenine N6-methylation of Active Genes in Fungi.</title>
        <authorList>
            <consortium name="DOE Joint Genome Institute"/>
            <person name="Mondo S.J."/>
            <person name="Dannebaum R.O."/>
            <person name="Kuo R.C."/>
            <person name="Labutti K."/>
            <person name="Haridas S."/>
            <person name="Kuo A."/>
            <person name="Salamov A."/>
            <person name="Ahrendt S.R."/>
            <person name="Lipzen A."/>
            <person name="Sullivan W."/>
            <person name="Andreopoulos W.B."/>
            <person name="Clum A."/>
            <person name="Lindquist E."/>
            <person name="Daum C."/>
            <person name="Ramamoorthy G.K."/>
            <person name="Gryganskyi A."/>
            <person name="Culley D."/>
            <person name="Magnuson J.K."/>
            <person name="James T.Y."/>
            <person name="O'Malley M.A."/>
            <person name="Stajich J.E."/>
            <person name="Spatafora J.W."/>
            <person name="Visel A."/>
            <person name="Grigoriev I.V."/>
        </authorList>
    </citation>
    <scope>NUCLEOTIDE SEQUENCE [LARGE SCALE GENOMIC DNA]</scope>
    <source>
        <strain evidence="1 2">NRRL 2496</strain>
    </source>
</reference>